<feature type="domain" description="NERD" evidence="3">
    <location>
        <begin position="26"/>
        <end position="144"/>
    </location>
</feature>
<evidence type="ECO:0000313" key="5">
    <source>
        <dbReference type="Proteomes" id="UP000325372"/>
    </source>
</evidence>
<feature type="compositionally biased region" description="Pro residues" evidence="1">
    <location>
        <begin position="272"/>
        <end position="289"/>
    </location>
</feature>
<evidence type="ECO:0000259" key="3">
    <source>
        <dbReference type="PROSITE" id="PS50965"/>
    </source>
</evidence>
<evidence type="ECO:0000256" key="1">
    <source>
        <dbReference type="SAM" id="MobiDB-lite"/>
    </source>
</evidence>
<reference evidence="4 5" key="1">
    <citation type="submission" date="2019-09" db="EMBL/GenBank/DDBJ databases">
        <title>Wenzhouxiangella sp. Genome sequencing and assembly.</title>
        <authorList>
            <person name="Zhang R."/>
        </authorList>
    </citation>
    <scope>NUCLEOTIDE SEQUENCE [LARGE SCALE GENOMIC DNA]</scope>
    <source>
        <strain evidence="4 5">W260</strain>
    </source>
</reference>
<comment type="caution">
    <text evidence="4">The sequence shown here is derived from an EMBL/GenBank/DDBJ whole genome shotgun (WGS) entry which is preliminary data.</text>
</comment>
<dbReference type="PROSITE" id="PS50965">
    <property type="entry name" value="NERD"/>
    <property type="match status" value="1"/>
</dbReference>
<gene>
    <name evidence="4" type="ORF">F3N42_09495</name>
</gene>
<organism evidence="4 5">
    <name type="scientific">Marinihelvus fidelis</name>
    <dbReference type="NCBI Taxonomy" id="2613842"/>
    <lineage>
        <taxon>Bacteria</taxon>
        <taxon>Pseudomonadati</taxon>
        <taxon>Pseudomonadota</taxon>
        <taxon>Gammaproteobacteria</taxon>
        <taxon>Chromatiales</taxon>
        <taxon>Wenzhouxiangellaceae</taxon>
        <taxon>Marinihelvus</taxon>
    </lineage>
</organism>
<feature type="transmembrane region" description="Helical" evidence="2">
    <location>
        <begin position="223"/>
        <end position="245"/>
    </location>
</feature>
<name>A0A5N0T9V0_9GAMM</name>
<dbReference type="InterPro" id="IPR011528">
    <property type="entry name" value="NERD"/>
</dbReference>
<evidence type="ECO:0000256" key="2">
    <source>
        <dbReference type="SAM" id="Phobius"/>
    </source>
</evidence>
<sequence>MIYIVLVVVVGAVAVLTAWLNSPGAKGRRGEAMVERTLARLDPGEYRVLHNVTLPTTGGHTTQIDHVVISRYGIFVLETKHLAGWVFGKAGDAKWTQSFGRHARNTFQNPLRQNHAHVKALQTATGLGDEAFESLVIMTGKATFKTGIPKGVLALRDLMQVLRAMPRQRLTDTQVKAAVNAIEAARLAPGPETDREHIETTVRRHGAGNGMVATASKLYFRGLAINIGLKLIGVALMIAVAWFAYQRISDITTDYAESQLTGKPAATQPAPETAPPTPVPATSPVPETTPPTTAETTPEPEPAPAPTDIRNRMPKDVRCAYSPDTDRCACLDPRGFKYQAALEQCKARALGEA</sequence>
<dbReference type="AlphaFoldDB" id="A0A5N0T9V0"/>
<keyword evidence="2" id="KW-0472">Membrane</keyword>
<keyword evidence="5" id="KW-1185">Reference proteome</keyword>
<dbReference type="Proteomes" id="UP000325372">
    <property type="component" value="Unassembled WGS sequence"/>
</dbReference>
<dbReference type="RefSeq" id="WP_150864190.1">
    <property type="nucleotide sequence ID" value="NZ_VYXP01000005.1"/>
</dbReference>
<dbReference type="Pfam" id="PF08378">
    <property type="entry name" value="NERD"/>
    <property type="match status" value="1"/>
</dbReference>
<dbReference type="EMBL" id="VYXP01000005">
    <property type="protein sequence ID" value="KAA9131541.1"/>
    <property type="molecule type" value="Genomic_DNA"/>
</dbReference>
<keyword evidence="2" id="KW-0812">Transmembrane</keyword>
<accession>A0A5N0T9V0</accession>
<protein>
    <submittedName>
        <fullName evidence="4">NERD domain-containing protein</fullName>
    </submittedName>
</protein>
<feature type="compositionally biased region" description="Basic and acidic residues" evidence="1">
    <location>
        <begin position="309"/>
        <end position="318"/>
    </location>
</feature>
<feature type="region of interest" description="Disordered" evidence="1">
    <location>
        <begin position="260"/>
        <end position="318"/>
    </location>
</feature>
<proteinExistence type="predicted"/>
<evidence type="ECO:0000313" key="4">
    <source>
        <dbReference type="EMBL" id="KAA9131541.1"/>
    </source>
</evidence>
<keyword evidence="2" id="KW-1133">Transmembrane helix</keyword>